<dbReference type="InterPro" id="IPR016055">
    <property type="entry name" value="A-D-PHexomutase_a/b/a-I/II/III"/>
</dbReference>
<dbReference type="InterPro" id="IPR005845">
    <property type="entry name" value="A-D-PHexomutase_a/b/a-II"/>
</dbReference>
<evidence type="ECO:0000259" key="9">
    <source>
        <dbReference type="Pfam" id="PF02878"/>
    </source>
</evidence>
<evidence type="ECO:0000256" key="6">
    <source>
        <dbReference type="ARBA" id="ARBA00022553"/>
    </source>
</evidence>
<keyword evidence="5" id="KW-0313">Glucose metabolism</keyword>
<evidence type="ECO:0000256" key="5">
    <source>
        <dbReference type="ARBA" id="ARBA00022526"/>
    </source>
</evidence>
<comment type="cofactor">
    <cofactor evidence="2">
        <name>Mg(2+)</name>
        <dbReference type="ChEBI" id="CHEBI:18420"/>
    </cofactor>
</comment>
<comment type="catalytic activity">
    <reaction evidence="7">
        <text>alpha-D-glucose 1,6-bisphosphate + L-seryl-[protein] = O-phospho-L-seryl-[protein] + alpha-D-glucose 6-phosphate</text>
        <dbReference type="Rhea" id="RHEA:68752"/>
        <dbReference type="Rhea" id="RHEA-COMP:9863"/>
        <dbReference type="Rhea" id="RHEA-COMP:11604"/>
        <dbReference type="ChEBI" id="CHEBI:29999"/>
        <dbReference type="ChEBI" id="CHEBI:58225"/>
        <dbReference type="ChEBI" id="CHEBI:58392"/>
        <dbReference type="ChEBI" id="CHEBI:83421"/>
    </reaction>
</comment>
<keyword evidence="5" id="KW-0119">Carbohydrate metabolism</keyword>
<dbReference type="Pfam" id="PF02880">
    <property type="entry name" value="PGM_PMM_III"/>
    <property type="match status" value="1"/>
</dbReference>
<evidence type="ECO:0000259" key="10">
    <source>
        <dbReference type="Pfam" id="PF02879"/>
    </source>
</evidence>
<evidence type="ECO:0000256" key="2">
    <source>
        <dbReference type="ARBA" id="ARBA00001946"/>
    </source>
</evidence>
<dbReference type="EMBL" id="HBIP01031225">
    <property type="protein sequence ID" value="CAE0503888.1"/>
    <property type="molecule type" value="Transcribed_RNA"/>
</dbReference>
<organism evidence="12">
    <name type="scientific">Dunaliella tertiolecta</name>
    <name type="common">Green alga</name>
    <dbReference type="NCBI Taxonomy" id="3047"/>
    <lineage>
        <taxon>Eukaryota</taxon>
        <taxon>Viridiplantae</taxon>
        <taxon>Chlorophyta</taxon>
        <taxon>core chlorophytes</taxon>
        <taxon>Chlorophyceae</taxon>
        <taxon>CS clade</taxon>
        <taxon>Chlamydomonadales</taxon>
        <taxon>Dunaliellaceae</taxon>
        <taxon>Dunaliella</taxon>
    </lineage>
</organism>
<dbReference type="InterPro" id="IPR005846">
    <property type="entry name" value="A-D-PHexomutase_a/b/a-III"/>
</dbReference>
<gene>
    <name evidence="12" type="ORF">DTER00134_LOCUS18960</name>
    <name evidence="13" type="ORF">DTER00134_LOCUS18961</name>
</gene>
<protein>
    <recommendedName>
        <fullName evidence="4">phosphoglucomutase (alpha-D-glucose-1,6-bisphosphate-dependent)</fullName>
        <ecNumber evidence="4">5.4.2.2</ecNumber>
    </recommendedName>
</protein>
<keyword evidence="6" id="KW-0597">Phosphoprotein</keyword>
<dbReference type="InterPro" id="IPR050060">
    <property type="entry name" value="Phosphoglucosamine_mutase"/>
</dbReference>
<evidence type="ECO:0000313" key="12">
    <source>
        <dbReference type="EMBL" id="CAE0503887.1"/>
    </source>
</evidence>
<accession>A0A6S8NEQ8</accession>
<proteinExistence type="inferred from homology"/>
<evidence type="ECO:0000256" key="4">
    <source>
        <dbReference type="ARBA" id="ARBA00012728"/>
    </source>
</evidence>
<dbReference type="PANTHER" id="PTHR42946:SF1">
    <property type="entry name" value="PHOSPHOGLUCOMUTASE (ALPHA-D-GLUCOSE-1,6-BISPHOSPHATE-DEPENDENT)"/>
    <property type="match status" value="1"/>
</dbReference>
<dbReference type="AlphaFoldDB" id="A0A6S8NEQ8"/>
<evidence type="ECO:0000313" key="13">
    <source>
        <dbReference type="EMBL" id="CAE0503888.1"/>
    </source>
</evidence>
<evidence type="ECO:0000256" key="1">
    <source>
        <dbReference type="ARBA" id="ARBA00000443"/>
    </source>
</evidence>
<dbReference type="EMBL" id="HBIP01031224">
    <property type="protein sequence ID" value="CAE0503887.1"/>
    <property type="molecule type" value="Transcribed_RNA"/>
</dbReference>
<evidence type="ECO:0000256" key="3">
    <source>
        <dbReference type="ARBA" id="ARBA00010231"/>
    </source>
</evidence>
<dbReference type="InterPro" id="IPR005841">
    <property type="entry name" value="Alpha-D-phosphohexomutase_SF"/>
</dbReference>
<dbReference type="Pfam" id="PF02879">
    <property type="entry name" value="PGM_PMM_II"/>
    <property type="match status" value="1"/>
</dbReference>
<feature type="domain" description="Alpha-D-phosphohexomutase alpha/beta/alpha" evidence="11">
    <location>
        <begin position="393"/>
        <end position="492"/>
    </location>
</feature>
<dbReference type="Pfam" id="PF02878">
    <property type="entry name" value="PGM_PMM_I"/>
    <property type="match status" value="1"/>
</dbReference>
<dbReference type="FunFam" id="3.40.120.10:FF:000010">
    <property type="entry name" value="phosphomannomutase/phosphoglucomutase isoform X1"/>
    <property type="match status" value="1"/>
</dbReference>
<dbReference type="GO" id="GO:0004615">
    <property type="term" value="F:phosphomannomutase activity"/>
    <property type="evidence" value="ECO:0007669"/>
    <property type="project" value="TreeGrafter"/>
</dbReference>
<dbReference type="Gene3D" id="3.40.120.10">
    <property type="entry name" value="Alpha-D-Glucose-1,6-Bisphosphate, subunit A, domain 3"/>
    <property type="match status" value="3"/>
</dbReference>
<dbReference type="SUPFAM" id="SSF53738">
    <property type="entry name" value="Phosphoglucomutase, first 3 domains"/>
    <property type="match status" value="3"/>
</dbReference>
<comment type="similarity">
    <text evidence="3">Belongs to the phosphohexose mutase family.</text>
</comment>
<dbReference type="GO" id="GO:0004614">
    <property type="term" value="F:phosphoglucomutase activity"/>
    <property type="evidence" value="ECO:0007669"/>
    <property type="project" value="UniProtKB-EC"/>
</dbReference>
<comment type="catalytic activity">
    <reaction evidence="8">
        <text>O-phospho-L-seryl-[protein] + alpha-D-glucose 1-phosphate = alpha-D-glucose 1,6-bisphosphate + L-seryl-[protein]</text>
        <dbReference type="Rhea" id="RHEA:68748"/>
        <dbReference type="Rhea" id="RHEA-COMP:9863"/>
        <dbReference type="Rhea" id="RHEA-COMP:11604"/>
        <dbReference type="ChEBI" id="CHEBI:29999"/>
        <dbReference type="ChEBI" id="CHEBI:58392"/>
        <dbReference type="ChEBI" id="CHEBI:58601"/>
        <dbReference type="ChEBI" id="CHEBI:83421"/>
    </reaction>
</comment>
<feature type="domain" description="Alpha-D-phosphohexomutase alpha/beta/alpha" evidence="10">
    <location>
        <begin position="299"/>
        <end position="388"/>
    </location>
</feature>
<evidence type="ECO:0000259" key="11">
    <source>
        <dbReference type="Pfam" id="PF02880"/>
    </source>
</evidence>
<comment type="catalytic activity">
    <reaction evidence="1">
        <text>alpha-D-glucose 1-phosphate = alpha-D-glucose 6-phosphate</text>
        <dbReference type="Rhea" id="RHEA:23536"/>
        <dbReference type="ChEBI" id="CHEBI:58225"/>
        <dbReference type="ChEBI" id="CHEBI:58601"/>
        <dbReference type="EC" id="5.4.2.2"/>
    </reaction>
</comment>
<dbReference type="CDD" id="cd03089">
    <property type="entry name" value="PMM_PGM"/>
    <property type="match status" value="1"/>
</dbReference>
<evidence type="ECO:0000256" key="8">
    <source>
        <dbReference type="ARBA" id="ARBA00049409"/>
    </source>
</evidence>
<feature type="domain" description="Alpha-D-phosphohexomutase alpha/beta/alpha" evidence="9">
    <location>
        <begin position="105"/>
        <end position="240"/>
    </location>
</feature>
<dbReference type="Gene3D" id="3.30.310.50">
    <property type="entry name" value="Alpha-D-phosphohexomutase, C-terminal domain"/>
    <property type="match status" value="1"/>
</dbReference>
<dbReference type="PANTHER" id="PTHR42946">
    <property type="entry name" value="PHOSPHOHEXOSE MUTASE"/>
    <property type="match status" value="1"/>
</dbReference>
<sequence>MMLRNAALHRAVLAADQPAHLPVGVLPRSMPSMRSCLKTQIGLGFQGRPTLLLRAAAEPAAQTAERGLYSKIQDPEPGQIPRPRAGAITGTELETLQKRFKGLQNGSDVRGIAMAGVPHEPVTLTPGAAFFIGHAFAKTLSKKMNKAPRVAVGRDCRMSGPMMEAALQAGLLAGGARQVDSFGLATTPCMFYSIVADGYEGSIMLTASHMPWNANGLKFFTAAGGFEKSDVASMLQMAIEECAAKGVMVGDTSSENAHVLASALAQDPSNVKQVNFLPRYADFLRELIIKGVNSKEHPRKPLTGMKIVVDAGNGAGGFFATEVLAPLGADITGSQFLDPDGSFPNHIPNPEHPSAMAAGAKATTAAGADLGIVFDTDVDRSAIVDRNGREINSNRFIALMSAVILREHPGTTIVTDSVTSNGLADFIAALGGKHLRFKRGYKNVIGKGMELNNQGVETHLMMETSGHGALKENYFLDDGAYLAVKVVIELVRRRLSGQGDIGELLDTLKEPAEAAEYRLRITPTPENPDFKEVGQMVLDRFHNWIQSGGAGPSWSVDPINHEGWRINVAEDEGRRGWLLLRQSLHDPLLVLNVESESSGQVREYTKKVLEFMLQSCTGLAIDVAPLSKK</sequence>
<name>A0A6S8NEQ8_DUNTE</name>
<dbReference type="InterPro" id="IPR005844">
    <property type="entry name" value="A-D-PHexomutase_a/b/a-I"/>
</dbReference>
<dbReference type="PRINTS" id="PR00509">
    <property type="entry name" value="PGMPMM"/>
</dbReference>
<reference evidence="12" key="1">
    <citation type="submission" date="2021-01" db="EMBL/GenBank/DDBJ databases">
        <authorList>
            <person name="Corre E."/>
            <person name="Pelletier E."/>
            <person name="Niang G."/>
            <person name="Scheremetjew M."/>
            <person name="Finn R."/>
            <person name="Kale V."/>
            <person name="Holt S."/>
            <person name="Cochrane G."/>
            <person name="Meng A."/>
            <person name="Brown T."/>
            <person name="Cohen L."/>
        </authorList>
    </citation>
    <scope>NUCLEOTIDE SEQUENCE</scope>
    <source>
        <strain evidence="12">CCMP1320</strain>
    </source>
</reference>
<dbReference type="GO" id="GO:0006006">
    <property type="term" value="P:glucose metabolic process"/>
    <property type="evidence" value="ECO:0007669"/>
    <property type="project" value="UniProtKB-KW"/>
</dbReference>
<dbReference type="EC" id="5.4.2.2" evidence="4"/>
<evidence type="ECO:0000256" key="7">
    <source>
        <dbReference type="ARBA" id="ARBA00049318"/>
    </source>
</evidence>